<keyword evidence="2" id="KW-1185">Reference proteome</keyword>
<dbReference type="Proteomes" id="UP000271087">
    <property type="component" value="Unassembled WGS sequence"/>
</dbReference>
<evidence type="ECO:0000313" key="2">
    <source>
        <dbReference type="Proteomes" id="UP000271087"/>
    </source>
</evidence>
<accession>A0A182ERW7</accession>
<reference evidence="3" key="1">
    <citation type="submission" date="2016-06" db="UniProtKB">
        <authorList>
            <consortium name="WormBaseParasite"/>
        </authorList>
    </citation>
    <scope>IDENTIFICATION</scope>
</reference>
<organism evidence="3">
    <name type="scientific">Onchocerca ochengi</name>
    <name type="common">Filarial nematode worm</name>
    <dbReference type="NCBI Taxonomy" id="42157"/>
    <lineage>
        <taxon>Eukaryota</taxon>
        <taxon>Metazoa</taxon>
        <taxon>Ecdysozoa</taxon>
        <taxon>Nematoda</taxon>
        <taxon>Chromadorea</taxon>
        <taxon>Rhabditida</taxon>
        <taxon>Spirurina</taxon>
        <taxon>Spiruromorpha</taxon>
        <taxon>Filarioidea</taxon>
        <taxon>Onchocercidae</taxon>
        <taxon>Onchocerca</taxon>
    </lineage>
</organism>
<proteinExistence type="predicted"/>
<dbReference type="EMBL" id="UYRW01006797">
    <property type="protein sequence ID" value="VDM94612.1"/>
    <property type="molecule type" value="Genomic_DNA"/>
</dbReference>
<protein>
    <submittedName>
        <fullName evidence="3">Reverse transcriptase domain-containing protein</fullName>
    </submittedName>
</protein>
<name>A0A182ERW7_ONCOC</name>
<sequence>MKPDGIEDIPKGLEDAEYFHGLLPREDCNEILTE</sequence>
<dbReference type="AlphaFoldDB" id="A0A182ERW7"/>
<dbReference type="WBParaSite" id="nOo.2.0.1.t10885-RA">
    <property type="protein sequence ID" value="nOo.2.0.1.t10885-RA"/>
    <property type="gene ID" value="nOo.2.0.1.g10885"/>
</dbReference>
<evidence type="ECO:0000313" key="1">
    <source>
        <dbReference type="EMBL" id="VDM94612.1"/>
    </source>
</evidence>
<gene>
    <name evidence="1" type="ORF">NOO_LOCUS10885</name>
</gene>
<reference evidence="1 2" key="2">
    <citation type="submission" date="2018-08" db="EMBL/GenBank/DDBJ databases">
        <authorList>
            <person name="Laetsch R D."/>
            <person name="Stevens L."/>
            <person name="Kumar S."/>
            <person name="Blaxter L. M."/>
        </authorList>
    </citation>
    <scope>NUCLEOTIDE SEQUENCE [LARGE SCALE GENOMIC DNA]</scope>
</reference>
<evidence type="ECO:0000313" key="3">
    <source>
        <dbReference type="WBParaSite" id="nOo.2.0.1.t10885-RA"/>
    </source>
</evidence>
<dbReference type="OrthoDB" id="3256376at2759"/>